<accession>A0A3E2HNK0</accession>
<comment type="caution">
    <text evidence="5">The sequence shown here is derived from an EMBL/GenBank/DDBJ whole genome shotgun (WGS) entry which is preliminary data.</text>
</comment>
<dbReference type="STRING" id="5539.A0A3E2HNK0"/>
<dbReference type="Pfam" id="PF05764">
    <property type="entry name" value="YL1"/>
    <property type="match status" value="1"/>
</dbReference>
<feature type="region of interest" description="Disordered" evidence="3">
    <location>
        <begin position="516"/>
        <end position="573"/>
    </location>
</feature>
<evidence type="ECO:0000256" key="2">
    <source>
        <dbReference type="SAM" id="Coils"/>
    </source>
</evidence>
<evidence type="ECO:0000256" key="1">
    <source>
        <dbReference type="ARBA" id="ARBA00006832"/>
    </source>
</evidence>
<dbReference type="InterPro" id="IPR046757">
    <property type="entry name" value="YL1_N"/>
</dbReference>
<gene>
    <name evidence="5" type="ORF">B7463_g1341</name>
</gene>
<feature type="region of interest" description="Disordered" evidence="3">
    <location>
        <begin position="286"/>
        <end position="440"/>
    </location>
</feature>
<feature type="region of interest" description="Disordered" evidence="3">
    <location>
        <begin position="1"/>
        <end position="182"/>
    </location>
</feature>
<keyword evidence="6" id="KW-1185">Reference proteome</keyword>
<dbReference type="EMBL" id="NCSJ02000014">
    <property type="protein sequence ID" value="RFU34979.1"/>
    <property type="molecule type" value="Genomic_DNA"/>
</dbReference>
<dbReference type="GO" id="GO:0005634">
    <property type="term" value="C:nucleus"/>
    <property type="evidence" value="ECO:0007669"/>
    <property type="project" value="TreeGrafter"/>
</dbReference>
<sequence length="573" mass="62435">MADSEEDTPMRSDGPSSSESGSESEEEQVEWLATAREKRSTAGNRLSALLQQEEPDDELELLFQEDEDDEGFEEEDGDQSDVQMDSSSDDEDQGPTAGADDLEGERELERQNRVARQAKKRKLQDGIPKIFRKRVKIDPTAAEAPPPRPKKKSERASWIPTAGDMPTRASARGTTKKSKEQLHAQMVHREIKRLKQLENMEKAHAAKEAAKKPPMTQADRLREAARVEKLNAKSLNRWEEAEQRREEEQRAKLEALNNRQLEGPVITWWSGLAEWVGGKLKKVGKTLIIDAPKEKVPPKKRKAAEMEEDTQAGPTTEQIPNGGAGNKDIVAGASAASDDTPNQPPIDATPTASQQVTTDKATAETSDPKPVADINSNNDLTSNDAPLKEPVQSEIGDGASESQEPRPQAASNYNAGVPLPPSTLDLPPAKDPTNPPFILAPPPGFNYTPCDLEQKPPELCVITAYPAKFRDPSTGLPYYNAYAYREIQKLKRGEFKWSKFLGAYVGMGTYAARGVPQRFLNPNAPGPVKEPSSGNADAAGSNKDVNADQNPKPDPDASKLANGNGTATPAEGS</sequence>
<dbReference type="OrthoDB" id="3942062at2759"/>
<feature type="coiled-coil region" evidence="2">
    <location>
        <begin position="231"/>
        <end position="259"/>
    </location>
</feature>
<dbReference type="AlphaFoldDB" id="A0A3E2HNK0"/>
<evidence type="ECO:0000313" key="6">
    <source>
        <dbReference type="Proteomes" id="UP000258309"/>
    </source>
</evidence>
<feature type="compositionally biased region" description="Acidic residues" evidence="3">
    <location>
        <begin position="53"/>
        <end position="79"/>
    </location>
</feature>
<dbReference type="PANTHER" id="PTHR13275:SF4">
    <property type="entry name" value="VACUOLAR PROTEIN SORTING-ASSOCIATED PROTEIN 72 HOMOLOG"/>
    <property type="match status" value="1"/>
</dbReference>
<feature type="non-terminal residue" evidence="5">
    <location>
        <position position="1"/>
    </location>
</feature>
<proteinExistence type="inferred from homology"/>
<comment type="similarity">
    <text evidence="1">Belongs to the VPS72/YL1 family.</text>
</comment>
<evidence type="ECO:0000256" key="3">
    <source>
        <dbReference type="SAM" id="MobiDB-lite"/>
    </source>
</evidence>
<dbReference type="SMART" id="SM00993">
    <property type="entry name" value="YL1_C"/>
    <property type="match status" value="1"/>
</dbReference>
<dbReference type="Pfam" id="PF08265">
    <property type="entry name" value="YL1_C"/>
    <property type="match status" value="1"/>
</dbReference>
<evidence type="ECO:0000259" key="4">
    <source>
        <dbReference type="SMART" id="SM00993"/>
    </source>
</evidence>
<feature type="compositionally biased region" description="Polar residues" evidence="3">
    <location>
        <begin position="374"/>
        <end position="384"/>
    </location>
</feature>
<feature type="non-terminal residue" evidence="5">
    <location>
        <position position="573"/>
    </location>
</feature>
<dbReference type="Proteomes" id="UP000258309">
    <property type="component" value="Unassembled WGS sequence"/>
</dbReference>
<dbReference type="PANTHER" id="PTHR13275">
    <property type="entry name" value="YL-1 PROTEIN TRANSCRIPTION FACTOR-LIKE 1"/>
    <property type="match status" value="1"/>
</dbReference>
<protein>
    <recommendedName>
        <fullName evidence="4">Vps72/YL1 C-terminal domain-containing protein</fullName>
    </recommendedName>
</protein>
<evidence type="ECO:0000313" key="5">
    <source>
        <dbReference type="EMBL" id="RFU34979.1"/>
    </source>
</evidence>
<dbReference type="OMA" id="PVISYWS"/>
<feature type="compositionally biased region" description="Polar residues" evidence="3">
    <location>
        <begin position="350"/>
        <end position="365"/>
    </location>
</feature>
<dbReference type="InterPro" id="IPR013272">
    <property type="entry name" value="Vps72/YL1_C"/>
</dbReference>
<feature type="domain" description="Vps72/YL1 C-terminal" evidence="4">
    <location>
        <begin position="458"/>
        <end position="487"/>
    </location>
</feature>
<keyword evidence="2" id="KW-0175">Coiled coil</keyword>
<reference evidence="5 6" key="1">
    <citation type="submission" date="2018-05" db="EMBL/GenBank/DDBJ databases">
        <title>Draft genome sequence of Scytalidium lignicola DSM 105466, a ubiquitous saprotrophic fungus.</title>
        <authorList>
            <person name="Buettner E."/>
            <person name="Gebauer A.M."/>
            <person name="Hofrichter M."/>
            <person name="Liers C."/>
            <person name="Kellner H."/>
        </authorList>
    </citation>
    <scope>NUCLEOTIDE SEQUENCE [LARGE SCALE GENOMIC DNA]</scope>
    <source>
        <strain evidence="5 6">DSM 105466</strain>
    </source>
</reference>
<organism evidence="5 6">
    <name type="scientific">Scytalidium lignicola</name>
    <name type="common">Hyphomycete</name>
    <dbReference type="NCBI Taxonomy" id="5539"/>
    <lineage>
        <taxon>Eukaryota</taxon>
        <taxon>Fungi</taxon>
        <taxon>Dikarya</taxon>
        <taxon>Ascomycota</taxon>
        <taxon>Pezizomycotina</taxon>
        <taxon>Leotiomycetes</taxon>
        <taxon>Leotiomycetes incertae sedis</taxon>
        <taxon>Scytalidium</taxon>
    </lineage>
</organism>
<name>A0A3E2HNK0_SCYLI</name>
<feature type="compositionally biased region" description="Pro residues" evidence="3">
    <location>
        <begin position="429"/>
        <end position="440"/>
    </location>
</feature>